<protein>
    <recommendedName>
        <fullName evidence="3">DUF1320 domain-containing protein</fullName>
    </recommendedName>
</protein>
<gene>
    <name evidence="1" type="ORF">CJD36_019920</name>
</gene>
<evidence type="ECO:0008006" key="3">
    <source>
        <dbReference type="Google" id="ProtNLM"/>
    </source>
</evidence>
<dbReference type="RefSeq" id="WP_105041013.1">
    <property type="nucleotide sequence ID" value="NZ_PPSL01000006.1"/>
</dbReference>
<evidence type="ECO:0000313" key="2">
    <source>
        <dbReference type="Proteomes" id="UP000239872"/>
    </source>
</evidence>
<reference evidence="1 2" key="1">
    <citation type="submission" date="2018-01" db="EMBL/GenBank/DDBJ databases">
        <title>A novel member of the phylum Bacteroidetes isolated from glacier ice.</title>
        <authorList>
            <person name="Liu Q."/>
            <person name="Xin Y.-H."/>
        </authorList>
    </citation>
    <scope>NUCLEOTIDE SEQUENCE [LARGE SCALE GENOMIC DNA]</scope>
    <source>
        <strain evidence="1 2">RB1R16</strain>
    </source>
</reference>
<dbReference type="OrthoDB" id="881590at2"/>
<dbReference type="EMBL" id="PPSL01000006">
    <property type="protein sequence ID" value="PQJ09564.1"/>
    <property type="molecule type" value="Genomic_DNA"/>
</dbReference>
<sequence length="149" mass="16813">MPYTPIIVPADLSTHVYAPIINEIAENNNDTIVSAISMAIDEAKMYLTRYDLIAIFGDPGTNVAATFTPDAMLLNIIKTIAVWNLMNLANPNLDYEQWQNRYKQMISSLKDIQKGLADPRWPYQDYTDTTTPDSIEVYAVSNEKANNSY</sequence>
<name>A0A2S7SS37_9BACT</name>
<accession>A0A2S7SS37</accession>
<organism evidence="1 2">
    <name type="scientific">Flavipsychrobacter stenotrophus</name>
    <dbReference type="NCBI Taxonomy" id="2077091"/>
    <lineage>
        <taxon>Bacteria</taxon>
        <taxon>Pseudomonadati</taxon>
        <taxon>Bacteroidota</taxon>
        <taxon>Chitinophagia</taxon>
        <taxon>Chitinophagales</taxon>
        <taxon>Chitinophagaceae</taxon>
        <taxon>Flavipsychrobacter</taxon>
    </lineage>
</organism>
<proteinExistence type="predicted"/>
<dbReference type="AlphaFoldDB" id="A0A2S7SS37"/>
<keyword evidence="2" id="KW-1185">Reference proteome</keyword>
<evidence type="ECO:0000313" key="1">
    <source>
        <dbReference type="EMBL" id="PQJ09564.1"/>
    </source>
</evidence>
<comment type="caution">
    <text evidence="1">The sequence shown here is derived from an EMBL/GenBank/DDBJ whole genome shotgun (WGS) entry which is preliminary data.</text>
</comment>
<dbReference type="Proteomes" id="UP000239872">
    <property type="component" value="Unassembled WGS sequence"/>
</dbReference>